<proteinExistence type="predicted"/>
<feature type="region of interest" description="Disordered" evidence="1">
    <location>
        <begin position="170"/>
        <end position="194"/>
    </location>
</feature>
<keyword evidence="3" id="KW-1185">Reference proteome</keyword>
<gene>
    <name evidence="2" type="primary">PmUG01_00050300</name>
    <name evidence="2" type="ORF">PMUG01_00050300</name>
</gene>
<evidence type="ECO:0000256" key="1">
    <source>
        <dbReference type="SAM" id="MobiDB-lite"/>
    </source>
</evidence>
<reference evidence="2 3" key="1">
    <citation type="submission" date="2016-06" db="EMBL/GenBank/DDBJ databases">
        <authorList>
            <consortium name="Pathogen Informatics"/>
        </authorList>
    </citation>
    <scope>NUCLEOTIDE SEQUENCE [LARGE SCALE GENOMIC DNA]</scope>
</reference>
<sequence length="1016" mass="118987">MFLLNIVCKNKHELLTCCYRGQVRSYSNGEYSSYISKIFNNINNKLKKEKFEEKNEGSEKNLIYIYKQYESVIAKLEYNKMMGRDLSYCMNILSKIKFFKEHKFWINCCNKLVKGKMLHRINMQSYYIIANALSKVDVVYSCCRKGTPYEEANGRFVFFLIPPVDERGNMKKKEKKESGTQVEEEEEEEEVEDVKMEGRIKSKANDKMKNKTAVDVEFEVKTKAKSEVMTRHRIYEEIAMRFLIDIERIDMDGVSCILNMFSKLNLDDYNFLFYFFADYFVHTMLQERSTVLFNGKMPNERTGNSFVNEEIYSLVNPSKNSLLKERASCTIRIDKHNISKLVIVVHSLAKSNIVHVEFFSYVCAYFERYFTYLNNLDICNILYSMAKNVDTLFLRKKWENSSLHKRISSEHFDLYLNAIIRRISMYTNSYHNSKDHICTVQRVYHSFLKKDYALLVSRVLHKEEGNPSLLLDKLLNHVQSELVLNKLSPVQISSIALSVVKLKIILSIDIYYAFICRIHSLWKYFSLRSIADFLFSISEKNIYDRQVTVLLTYQFIKLVYEKYMNAINKKNSNLRKNIHLIKQNADGIYYLGKSSKRVTFLDEKECSLVVRVFQSFCKSFILVSNSSFVNDDLERCFPYSLRHVVPVVGSSTREEAVNRAQGSFTIVGNHKSTVNDNESNGKESFDMFSGMGNGQNFAEQHEPYIWYKMNCYPDSSSPIFTIFDKNANLINWYALRTFYLCLVQHFDIISFANKCLLCYFSVNIPYFVFPIRVSKTGTCGINASSINHDSKDVLKRDNSIPFNLQKSDKTCTYSISNRLQFCFSFSAKIIFHLLYIMKVDQQCEVTSRQILTCLLCLYLEIINVWIIPNDHVKCLTKGGLQVIRTYANSVHKEWYDDVNYNTNRFISCYLKNMNTSVVHIPCLIDVSTRYNVFYFVSLNILRKINLFLDYAKRKNYQQNELALSSRIHNEVYNCLRLVISTMKNKYRKGMKYHSEVLVGPFVLVSSREGKILTIIR</sequence>
<evidence type="ECO:0000313" key="2">
    <source>
        <dbReference type="EMBL" id="SBT85680.1"/>
    </source>
</evidence>
<organism evidence="2 3">
    <name type="scientific">Plasmodium malariae</name>
    <dbReference type="NCBI Taxonomy" id="5858"/>
    <lineage>
        <taxon>Eukaryota</taxon>
        <taxon>Sar</taxon>
        <taxon>Alveolata</taxon>
        <taxon>Apicomplexa</taxon>
        <taxon>Aconoidasida</taxon>
        <taxon>Haemosporida</taxon>
        <taxon>Plasmodiidae</taxon>
        <taxon>Plasmodium</taxon>
        <taxon>Plasmodium (Plasmodium)</taxon>
    </lineage>
</organism>
<dbReference type="Proteomes" id="UP000219813">
    <property type="component" value="Unassembled WGS sequence"/>
</dbReference>
<dbReference type="VEuPathDB" id="PlasmoDB:PmUG01_00050300"/>
<dbReference type="AlphaFoldDB" id="A0A1D3JH82"/>
<dbReference type="EMBL" id="FLRL01000019">
    <property type="protein sequence ID" value="SBT85680.1"/>
    <property type="molecule type" value="Genomic_DNA"/>
</dbReference>
<dbReference type="OrthoDB" id="376859at2759"/>
<dbReference type="OMA" id="YMLHRIN"/>
<name>A0A1D3JH82_PLAMA</name>
<dbReference type="RefSeq" id="XP_028859036.1">
    <property type="nucleotide sequence ID" value="XM_029004088.1"/>
</dbReference>
<feature type="compositionally biased region" description="Acidic residues" evidence="1">
    <location>
        <begin position="182"/>
        <end position="192"/>
    </location>
</feature>
<evidence type="ECO:0000313" key="3">
    <source>
        <dbReference type="Proteomes" id="UP000219813"/>
    </source>
</evidence>
<dbReference type="GeneID" id="39865965"/>
<dbReference type="KEGG" id="pmal:PMUG01_00050300"/>
<protein>
    <submittedName>
        <fullName evidence="2">Uncharacterized protein</fullName>
    </submittedName>
</protein>
<accession>A0A1D3JH82</accession>